<name>A0A4Q9MXU2_9APHY</name>
<evidence type="ECO:0000313" key="1">
    <source>
        <dbReference type="EMBL" id="TBU32198.1"/>
    </source>
</evidence>
<proteinExistence type="predicted"/>
<organism evidence="1">
    <name type="scientific">Dichomitus squalens</name>
    <dbReference type="NCBI Taxonomy" id="114155"/>
    <lineage>
        <taxon>Eukaryota</taxon>
        <taxon>Fungi</taxon>
        <taxon>Dikarya</taxon>
        <taxon>Basidiomycota</taxon>
        <taxon>Agaricomycotina</taxon>
        <taxon>Agaricomycetes</taxon>
        <taxon>Polyporales</taxon>
        <taxon>Polyporaceae</taxon>
        <taxon>Dichomitus</taxon>
    </lineage>
</organism>
<dbReference type="AlphaFoldDB" id="A0A4Q9MXU2"/>
<dbReference type="Proteomes" id="UP000292957">
    <property type="component" value="Unassembled WGS sequence"/>
</dbReference>
<sequence length="105" mass="12035">MRIGECRQSVRRMFFLNAFVFMICLKVIVRHRRHRYSTYREVACNRLEAAANGPSFSTYFPPLIAPLITSLTGSYVPGLTVKLDYVPLLSGLRMREISFCEPTSV</sequence>
<accession>A0A4Q9MXU2</accession>
<protein>
    <submittedName>
        <fullName evidence="1">Uncharacterized protein</fullName>
    </submittedName>
</protein>
<gene>
    <name evidence="1" type="ORF">BD311DRAFT_59826</name>
</gene>
<dbReference type="EMBL" id="ML143396">
    <property type="protein sequence ID" value="TBU32198.1"/>
    <property type="molecule type" value="Genomic_DNA"/>
</dbReference>
<reference evidence="1" key="1">
    <citation type="submission" date="2019-01" db="EMBL/GenBank/DDBJ databases">
        <title>Draft genome sequences of three monokaryotic isolates of the white-rot basidiomycete fungus Dichomitus squalens.</title>
        <authorList>
            <consortium name="DOE Joint Genome Institute"/>
            <person name="Lopez S.C."/>
            <person name="Andreopoulos B."/>
            <person name="Pangilinan J."/>
            <person name="Lipzen A."/>
            <person name="Riley R."/>
            <person name="Ahrendt S."/>
            <person name="Ng V."/>
            <person name="Barry K."/>
            <person name="Daum C."/>
            <person name="Grigoriev I.V."/>
            <person name="Hilden K.S."/>
            <person name="Makela M.R."/>
            <person name="de Vries R.P."/>
        </authorList>
    </citation>
    <scope>NUCLEOTIDE SEQUENCE [LARGE SCALE GENOMIC DNA]</scope>
    <source>
        <strain evidence="1">OM18370.1</strain>
    </source>
</reference>